<dbReference type="Gene3D" id="3.40.50.720">
    <property type="entry name" value="NAD(P)-binding Rossmann-like Domain"/>
    <property type="match status" value="1"/>
</dbReference>
<accession>A0A5B0SCF5</accession>
<proteinExistence type="predicted"/>
<dbReference type="Proteomes" id="UP000325313">
    <property type="component" value="Unassembled WGS sequence"/>
</dbReference>
<dbReference type="EMBL" id="VDEP01000069">
    <property type="protein sequence ID" value="KAA1134114.1"/>
    <property type="molecule type" value="Genomic_DNA"/>
</dbReference>
<protein>
    <submittedName>
        <fullName evidence="1">Uncharacterized protein</fullName>
    </submittedName>
</protein>
<evidence type="ECO:0000313" key="1">
    <source>
        <dbReference type="EMBL" id="KAA1134114.1"/>
    </source>
</evidence>
<gene>
    <name evidence="1" type="ORF">PGTUg99_027124</name>
</gene>
<organism evidence="1 2">
    <name type="scientific">Puccinia graminis f. sp. tritici</name>
    <dbReference type="NCBI Taxonomy" id="56615"/>
    <lineage>
        <taxon>Eukaryota</taxon>
        <taxon>Fungi</taxon>
        <taxon>Dikarya</taxon>
        <taxon>Basidiomycota</taxon>
        <taxon>Pucciniomycotina</taxon>
        <taxon>Pucciniomycetes</taxon>
        <taxon>Pucciniales</taxon>
        <taxon>Pucciniaceae</taxon>
        <taxon>Puccinia</taxon>
    </lineage>
</organism>
<comment type="caution">
    <text evidence="1">The sequence shown here is derived from an EMBL/GenBank/DDBJ whole genome shotgun (WGS) entry which is preliminary data.</text>
</comment>
<dbReference type="AlphaFoldDB" id="A0A5B0SCF5"/>
<sequence length="159" mass="17766">MGRKCARNTVVCLPSRSRPAVKQPTLGSRNTKYYNKKMCMPLRSSCPSLLVKPFEATKAMKNLPRLNHLSLARKFCSSPLDLLPSLLHADYLLRRPKNQVTINLWKAEQFPTGLARAVNCSSLDIMHREVLDKAVSEDDLAISLVPYIHHASGIKGAIN</sequence>
<reference evidence="1 2" key="1">
    <citation type="submission" date="2019-05" db="EMBL/GenBank/DDBJ databases">
        <title>Emergence of the Ug99 lineage of the wheat stem rust pathogen through somatic hybridization.</title>
        <authorList>
            <person name="Li F."/>
            <person name="Upadhyaya N.M."/>
            <person name="Sperschneider J."/>
            <person name="Matny O."/>
            <person name="Nguyen-Phuc H."/>
            <person name="Mago R."/>
            <person name="Raley C."/>
            <person name="Miller M.E."/>
            <person name="Silverstein K.A.T."/>
            <person name="Henningsen E."/>
            <person name="Hirsch C.D."/>
            <person name="Visser B."/>
            <person name="Pretorius Z.A."/>
            <person name="Steffenson B.J."/>
            <person name="Schwessinger B."/>
            <person name="Dodds P.N."/>
            <person name="Figueroa M."/>
        </authorList>
    </citation>
    <scope>NUCLEOTIDE SEQUENCE [LARGE SCALE GENOMIC DNA]</scope>
    <source>
        <strain evidence="1 2">Ug99</strain>
    </source>
</reference>
<evidence type="ECO:0000313" key="2">
    <source>
        <dbReference type="Proteomes" id="UP000325313"/>
    </source>
</evidence>
<name>A0A5B0SCF5_PUCGR</name>